<dbReference type="Proteomes" id="UP000760494">
    <property type="component" value="Unassembled WGS sequence"/>
</dbReference>
<keyword evidence="3 8" id="KW-0812">Transmembrane</keyword>
<dbReference type="InterPro" id="IPR036259">
    <property type="entry name" value="MFS_trans_sf"/>
</dbReference>
<feature type="transmembrane region" description="Helical" evidence="8">
    <location>
        <begin position="116"/>
        <end position="138"/>
    </location>
</feature>
<dbReference type="PANTHER" id="PTHR23511">
    <property type="entry name" value="SYNAPTIC VESICLE GLYCOPROTEIN 2"/>
    <property type="match status" value="1"/>
</dbReference>
<dbReference type="PANTHER" id="PTHR23511:SF4">
    <property type="entry name" value="MAJOR FACILITATOR SUPERFAMILY (MFS) PROFILE DOMAIN-CONTAINING PROTEIN"/>
    <property type="match status" value="1"/>
</dbReference>
<evidence type="ECO:0000256" key="5">
    <source>
        <dbReference type="ARBA" id="ARBA00023136"/>
    </source>
</evidence>
<feature type="transmembrane region" description="Helical" evidence="8">
    <location>
        <begin position="147"/>
        <end position="165"/>
    </location>
</feature>
<accession>A0A9Q9RYU6</accession>
<evidence type="ECO:0000313" key="11">
    <source>
        <dbReference type="Proteomes" id="UP000760494"/>
    </source>
</evidence>
<dbReference type="EMBL" id="CABFJX010000410">
    <property type="protein sequence ID" value="VTT81851.1"/>
    <property type="molecule type" value="Genomic_DNA"/>
</dbReference>
<feature type="compositionally biased region" description="Basic and acidic residues" evidence="7">
    <location>
        <begin position="19"/>
        <end position="38"/>
    </location>
</feature>
<evidence type="ECO:0000256" key="6">
    <source>
        <dbReference type="ARBA" id="ARBA00023180"/>
    </source>
</evidence>
<keyword evidence="2" id="KW-0813">Transport</keyword>
<evidence type="ECO:0000259" key="9">
    <source>
        <dbReference type="PROSITE" id="PS50850"/>
    </source>
</evidence>
<sequence>MSDKSTTDGPVTMPQPSDKLSDRERYADLRTSGDRHGESLSFQMGTEDEQIFSLRDIDPVLDAKMRLINKTMDEIGWTNMHLKLFFLNGFGYAADSLILALQAVTAGQAALEFRPAFSYGLNVAVYTGMLVGVLFWGLGADVIGRRYAFNISLFLSSVFAIAAGASPNWIVLATFVGLAAFGAGGNLVLDTTVFLEFLPGNKQWLVTLMACWWGLAYVIVAAFCWPIYSNPKYTCADADTCTKGNNMGWRYVWYGNGALVFVCSILRVTVIRLKETPKYLLAKGDDVAVVAIYQDIAKKYQRTCSLTIDALESMGAINSTYGKSRYSLSELWAHFHGLFVTRKLAISTILIWISWLLIGLAYPLFYVFLPDYLASRGAKTGESGPYYQWRNYMLSSVTGIFGPVAAAFMCNTKLLGRKYTMAIGALITMAFFFAYTAVKTPAQNVALSCVIAFTLNIYYGTLYAYTPEVCGVGIGLTVGVSTDTTQVLPSAHRATGNGIAVAGNRIMGLVSSFVAAYGNTATSVPIYVCAVLYIVMVSYTPGDIPEEWRLIDMYQAIIAVILPFEPYGKRSM</sequence>
<feature type="transmembrane region" description="Helical" evidence="8">
    <location>
        <begin position="205"/>
        <end position="228"/>
    </location>
</feature>
<dbReference type="PROSITE" id="PS50850">
    <property type="entry name" value="MFS"/>
    <property type="match status" value="1"/>
</dbReference>
<feature type="region of interest" description="Disordered" evidence="7">
    <location>
        <begin position="1"/>
        <end position="40"/>
    </location>
</feature>
<proteinExistence type="predicted"/>
<evidence type="ECO:0000256" key="8">
    <source>
        <dbReference type="SAM" id="Phobius"/>
    </source>
</evidence>
<dbReference type="SUPFAM" id="SSF103473">
    <property type="entry name" value="MFS general substrate transporter"/>
    <property type="match status" value="1"/>
</dbReference>
<comment type="caution">
    <text evidence="10">The sequence shown here is derived from an EMBL/GenBank/DDBJ whole genome shotgun (WGS) entry which is preliminary data.</text>
</comment>
<dbReference type="InterPro" id="IPR011701">
    <property type="entry name" value="MFS"/>
</dbReference>
<name>A0A9Q9RYU6_FUSFU</name>
<keyword evidence="5 8" id="KW-0472">Membrane</keyword>
<feature type="transmembrane region" description="Helical" evidence="8">
    <location>
        <begin position="251"/>
        <end position="270"/>
    </location>
</feature>
<evidence type="ECO:0000256" key="3">
    <source>
        <dbReference type="ARBA" id="ARBA00022692"/>
    </source>
</evidence>
<evidence type="ECO:0000313" key="10">
    <source>
        <dbReference type="EMBL" id="VTT81851.1"/>
    </source>
</evidence>
<gene>
    <name evidence="10" type="ORF">C2S_12212</name>
</gene>
<feature type="transmembrane region" description="Helical" evidence="8">
    <location>
        <begin position="514"/>
        <end position="536"/>
    </location>
</feature>
<protein>
    <recommendedName>
        <fullName evidence="9">Major facilitator superfamily (MFS) profile domain-containing protein</fullName>
    </recommendedName>
</protein>
<dbReference type="GO" id="GO:0016020">
    <property type="term" value="C:membrane"/>
    <property type="evidence" value="ECO:0007669"/>
    <property type="project" value="UniProtKB-SubCell"/>
</dbReference>
<evidence type="ECO:0000256" key="4">
    <source>
        <dbReference type="ARBA" id="ARBA00022989"/>
    </source>
</evidence>
<evidence type="ECO:0000256" key="2">
    <source>
        <dbReference type="ARBA" id="ARBA00022448"/>
    </source>
</evidence>
<dbReference type="InterPro" id="IPR020846">
    <property type="entry name" value="MFS_dom"/>
</dbReference>
<organism evidence="10 11">
    <name type="scientific">Fusarium fujikuroi</name>
    <name type="common">Bakanae and foot rot disease fungus</name>
    <name type="synonym">Gibberella fujikuroi</name>
    <dbReference type="NCBI Taxonomy" id="5127"/>
    <lineage>
        <taxon>Eukaryota</taxon>
        <taxon>Fungi</taxon>
        <taxon>Dikarya</taxon>
        <taxon>Ascomycota</taxon>
        <taxon>Pezizomycotina</taxon>
        <taxon>Sordariomycetes</taxon>
        <taxon>Hypocreomycetidae</taxon>
        <taxon>Hypocreales</taxon>
        <taxon>Nectriaceae</taxon>
        <taxon>Fusarium</taxon>
        <taxon>Fusarium fujikuroi species complex</taxon>
    </lineage>
</organism>
<evidence type="ECO:0000256" key="1">
    <source>
        <dbReference type="ARBA" id="ARBA00004141"/>
    </source>
</evidence>
<evidence type="ECO:0000256" key="7">
    <source>
        <dbReference type="SAM" id="MobiDB-lite"/>
    </source>
</evidence>
<feature type="domain" description="Major facilitator superfamily (MFS) profile" evidence="9">
    <location>
        <begin position="81"/>
        <end position="548"/>
    </location>
</feature>
<keyword evidence="4 8" id="KW-1133">Transmembrane helix</keyword>
<keyword evidence="6" id="KW-0325">Glycoprotein</keyword>
<reference evidence="10" key="1">
    <citation type="submission" date="2019-05" db="EMBL/GenBank/DDBJ databases">
        <authorList>
            <person name="Piombo E."/>
        </authorList>
    </citation>
    <scope>NUCLEOTIDE SEQUENCE</scope>
    <source>
        <strain evidence="10">C2S</strain>
    </source>
</reference>
<dbReference type="AlphaFoldDB" id="A0A9Q9RYU6"/>
<feature type="transmembrane region" description="Helical" evidence="8">
    <location>
        <begin position="344"/>
        <end position="369"/>
    </location>
</feature>
<feature type="transmembrane region" description="Helical" evidence="8">
    <location>
        <begin position="389"/>
        <end position="410"/>
    </location>
</feature>
<comment type="subcellular location">
    <subcellularLocation>
        <location evidence="1">Membrane</location>
        <topology evidence="1">Multi-pass membrane protein</topology>
    </subcellularLocation>
</comment>
<dbReference type="Gene3D" id="1.20.1250.20">
    <property type="entry name" value="MFS general substrate transporter like domains"/>
    <property type="match status" value="1"/>
</dbReference>
<feature type="transmembrane region" description="Helical" evidence="8">
    <location>
        <begin position="444"/>
        <end position="465"/>
    </location>
</feature>
<dbReference type="Pfam" id="PF07690">
    <property type="entry name" value="MFS_1"/>
    <property type="match status" value="1"/>
</dbReference>
<dbReference type="GO" id="GO:0022857">
    <property type="term" value="F:transmembrane transporter activity"/>
    <property type="evidence" value="ECO:0007669"/>
    <property type="project" value="InterPro"/>
</dbReference>
<feature type="transmembrane region" description="Helical" evidence="8">
    <location>
        <begin position="419"/>
        <end position="438"/>
    </location>
</feature>
<feature type="transmembrane region" description="Helical" evidence="8">
    <location>
        <begin position="84"/>
        <end position="104"/>
    </location>
</feature>